<accession>A0A7W4I6K7</accession>
<dbReference type="EMBL" id="JABEQG010000026">
    <property type="protein sequence ID" value="MBB2157220.1"/>
    <property type="molecule type" value="Genomic_DNA"/>
</dbReference>
<sequence length="61" mass="6401">MAQQIDWTRLDPLVRRLARDGVSPGGIASMLGLSRGAVRGRIASLERDAPAVVCADLAEAA</sequence>
<evidence type="ECO:0008006" key="3">
    <source>
        <dbReference type="Google" id="ProtNLM"/>
    </source>
</evidence>
<name>A0A7W4I6K7_GLUDI</name>
<organism evidence="1 2">
    <name type="scientific">Gluconacetobacter diazotrophicus</name>
    <name type="common">Acetobacter diazotrophicus</name>
    <dbReference type="NCBI Taxonomy" id="33996"/>
    <lineage>
        <taxon>Bacteria</taxon>
        <taxon>Pseudomonadati</taxon>
        <taxon>Pseudomonadota</taxon>
        <taxon>Alphaproteobacteria</taxon>
        <taxon>Acetobacterales</taxon>
        <taxon>Acetobacteraceae</taxon>
        <taxon>Gluconacetobacter</taxon>
    </lineage>
</organism>
<gene>
    <name evidence="1" type="ORF">HLH33_13015</name>
</gene>
<comment type="caution">
    <text evidence="1">The sequence shown here is derived from an EMBL/GenBank/DDBJ whole genome shotgun (WGS) entry which is preliminary data.</text>
</comment>
<protein>
    <recommendedName>
        <fullName evidence="3">AsnC family transcriptional regulator</fullName>
    </recommendedName>
</protein>
<dbReference type="AlphaFoldDB" id="A0A7W4I6K7"/>
<evidence type="ECO:0000313" key="1">
    <source>
        <dbReference type="EMBL" id="MBB2157220.1"/>
    </source>
</evidence>
<dbReference type="RefSeq" id="WP_183116098.1">
    <property type="nucleotide sequence ID" value="NZ_JABEQG010000026.1"/>
</dbReference>
<dbReference type="InterPro" id="IPR036390">
    <property type="entry name" value="WH_DNA-bd_sf"/>
</dbReference>
<dbReference type="SUPFAM" id="SSF46785">
    <property type="entry name" value="Winged helix' DNA-binding domain"/>
    <property type="match status" value="1"/>
</dbReference>
<evidence type="ECO:0000313" key="2">
    <source>
        <dbReference type="Proteomes" id="UP000550787"/>
    </source>
</evidence>
<dbReference type="Proteomes" id="UP000550787">
    <property type="component" value="Unassembled WGS sequence"/>
</dbReference>
<proteinExistence type="predicted"/>
<reference evidence="1 2" key="1">
    <citation type="submission" date="2020-04" db="EMBL/GenBank/DDBJ databases">
        <title>Description of novel Gluconacetobacter.</title>
        <authorList>
            <person name="Sombolestani A."/>
        </authorList>
    </citation>
    <scope>NUCLEOTIDE SEQUENCE [LARGE SCALE GENOMIC DNA]</scope>
    <source>
        <strain evidence="1 2">LMG 7603</strain>
    </source>
</reference>